<dbReference type="InterPro" id="IPR005247">
    <property type="entry name" value="YbhB_YbcL/LppC-like"/>
</dbReference>
<protein>
    <recommendedName>
        <fullName evidence="3">YbhB/YbcL family Raf kinase inhibitor-like protein</fullName>
    </recommendedName>
</protein>
<evidence type="ECO:0008006" key="3">
    <source>
        <dbReference type="Google" id="ProtNLM"/>
    </source>
</evidence>
<dbReference type="EMBL" id="ADLN01000017">
    <property type="protein sequence ID" value="EHI60515.1"/>
    <property type="molecule type" value="Genomic_DNA"/>
</dbReference>
<sequence>MKELKLSSPAFQEGGLIPLKHTGYGEDISPEFRLDGLQEGAVSLAIIMNDIDHPIPAYNHWVIWNLPVMTVIPENIPRGPQLESLGNAMQGRGYGKNRYRGPKPPFHWSHRYSYHVYVLDCLLDLPSTAGKRDLLSAMEGHILQQAVLTGHYR</sequence>
<keyword evidence="2" id="KW-1185">Reference proteome</keyword>
<proteinExistence type="predicted"/>
<gene>
    <name evidence="1" type="ORF">HMPREF9473_01510</name>
</gene>
<dbReference type="RefSeq" id="WP_006779496.1">
    <property type="nucleotide sequence ID" value="NZ_CP040506.1"/>
</dbReference>
<dbReference type="Pfam" id="PF01161">
    <property type="entry name" value="PBP"/>
    <property type="match status" value="1"/>
</dbReference>
<comment type="caution">
    <text evidence="1">The sequence shown here is derived from an EMBL/GenBank/DDBJ whole genome shotgun (WGS) entry which is preliminary data.</text>
</comment>
<dbReference type="NCBIfam" id="TIGR00481">
    <property type="entry name" value="YbhB/YbcL family Raf kinase inhibitor-like protein"/>
    <property type="match status" value="1"/>
</dbReference>
<evidence type="ECO:0000313" key="2">
    <source>
        <dbReference type="Proteomes" id="UP000005384"/>
    </source>
</evidence>
<dbReference type="InterPro" id="IPR036610">
    <property type="entry name" value="PEBP-like_sf"/>
</dbReference>
<dbReference type="Proteomes" id="UP000005384">
    <property type="component" value="Unassembled WGS sequence"/>
</dbReference>
<reference evidence="1 2" key="1">
    <citation type="submission" date="2011-08" db="EMBL/GenBank/DDBJ databases">
        <title>The Genome Sequence of Clostridium hathewayi WAL-18680.</title>
        <authorList>
            <consortium name="The Broad Institute Genome Sequencing Platform"/>
            <person name="Earl A."/>
            <person name="Ward D."/>
            <person name="Feldgarden M."/>
            <person name="Gevers D."/>
            <person name="Finegold S.M."/>
            <person name="Summanen P.H."/>
            <person name="Molitoris D.R."/>
            <person name="Song M."/>
            <person name="Daigneault M."/>
            <person name="Allen-Vercoe E."/>
            <person name="Young S.K."/>
            <person name="Zeng Q."/>
            <person name="Gargeya S."/>
            <person name="Fitzgerald M."/>
            <person name="Haas B."/>
            <person name="Abouelleil A."/>
            <person name="Alvarado L."/>
            <person name="Arachchi H.M."/>
            <person name="Berlin A."/>
            <person name="Brown A."/>
            <person name="Chapman S.B."/>
            <person name="Chen Z."/>
            <person name="Dunbar C."/>
            <person name="Freedman E."/>
            <person name="Gearin G."/>
            <person name="Gellesch M."/>
            <person name="Goldberg J."/>
            <person name="Griggs A."/>
            <person name="Gujja S."/>
            <person name="Heiman D."/>
            <person name="Howarth C."/>
            <person name="Larson L."/>
            <person name="Lui A."/>
            <person name="MacDonald P.J.P."/>
            <person name="Montmayeur A."/>
            <person name="Murphy C."/>
            <person name="Neiman D."/>
            <person name="Pearson M."/>
            <person name="Priest M."/>
            <person name="Roberts A."/>
            <person name="Saif S."/>
            <person name="Shea T."/>
            <person name="Shenoy N."/>
            <person name="Sisk P."/>
            <person name="Stolte C."/>
            <person name="Sykes S."/>
            <person name="Wortman J."/>
            <person name="Nusbaum C."/>
            <person name="Birren B."/>
        </authorList>
    </citation>
    <scope>NUCLEOTIDE SEQUENCE [LARGE SCALE GENOMIC DNA]</scope>
    <source>
        <strain evidence="1 2">WAL-18680</strain>
    </source>
</reference>
<dbReference type="HOGENOM" id="CLU_083918_3_0_9"/>
<dbReference type="OrthoDB" id="9797506at2"/>
<dbReference type="Gene3D" id="3.90.280.10">
    <property type="entry name" value="PEBP-like"/>
    <property type="match status" value="1"/>
</dbReference>
<name>G5IDD3_9FIRM</name>
<dbReference type="PANTHER" id="PTHR30289">
    <property type="entry name" value="UNCHARACTERIZED PROTEIN YBCL-RELATED"/>
    <property type="match status" value="1"/>
</dbReference>
<evidence type="ECO:0000313" key="1">
    <source>
        <dbReference type="EMBL" id="EHI60515.1"/>
    </source>
</evidence>
<accession>G5IDD3</accession>
<dbReference type="SUPFAM" id="SSF49777">
    <property type="entry name" value="PEBP-like"/>
    <property type="match status" value="1"/>
</dbReference>
<dbReference type="AlphaFoldDB" id="G5IDD3"/>
<dbReference type="PANTHER" id="PTHR30289:SF1">
    <property type="entry name" value="PEBP (PHOSPHATIDYLETHANOLAMINE-BINDING PROTEIN) FAMILY PROTEIN"/>
    <property type="match status" value="1"/>
</dbReference>
<dbReference type="PATRIC" id="fig|742737.3.peg.1526"/>
<dbReference type="CDD" id="cd00865">
    <property type="entry name" value="PEBP_bact_arch"/>
    <property type="match status" value="1"/>
</dbReference>
<dbReference type="InterPro" id="IPR008914">
    <property type="entry name" value="PEBP"/>
</dbReference>
<organism evidence="1 2">
    <name type="scientific">Hungatella hathewayi WAL-18680</name>
    <dbReference type="NCBI Taxonomy" id="742737"/>
    <lineage>
        <taxon>Bacteria</taxon>
        <taxon>Bacillati</taxon>
        <taxon>Bacillota</taxon>
        <taxon>Clostridia</taxon>
        <taxon>Lachnospirales</taxon>
        <taxon>Lachnospiraceae</taxon>
        <taxon>Hungatella</taxon>
    </lineage>
</organism>